<dbReference type="InterPro" id="IPR005715">
    <property type="entry name" value="Glu_5kinase/COase_Synthase"/>
</dbReference>
<keyword evidence="5" id="KW-0547">Nucleotide-binding</keyword>
<dbReference type="PRINTS" id="PR00474">
    <property type="entry name" value="GLU5KINASE"/>
</dbReference>
<evidence type="ECO:0000256" key="7">
    <source>
        <dbReference type="ARBA" id="ARBA00022840"/>
    </source>
</evidence>
<keyword evidence="3" id="KW-0641">Proline biosynthesis</keyword>
<dbReference type="GO" id="GO:0004349">
    <property type="term" value="F:glutamate 5-kinase activity"/>
    <property type="evidence" value="ECO:0007669"/>
    <property type="project" value="InterPro"/>
</dbReference>
<reference evidence="9" key="1">
    <citation type="submission" date="2020-05" db="EMBL/GenBank/DDBJ databases">
        <authorList>
            <person name="Chiriac C."/>
            <person name="Salcher M."/>
            <person name="Ghai R."/>
            <person name="Kavagutti S V."/>
        </authorList>
    </citation>
    <scope>NUCLEOTIDE SEQUENCE</scope>
</reference>
<dbReference type="PANTHER" id="PTHR43654:SF1">
    <property type="entry name" value="ISOPENTENYL PHOSPHATE KINASE"/>
    <property type="match status" value="1"/>
</dbReference>
<evidence type="ECO:0000259" key="8">
    <source>
        <dbReference type="Pfam" id="PF00696"/>
    </source>
</evidence>
<evidence type="ECO:0000256" key="5">
    <source>
        <dbReference type="ARBA" id="ARBA00022741"/>
    </source>
</evidence>
<keyword evidence="6" id="KW-0418">Kinase</keyword>
<sequence length="260" mass="27345">MSNQQLLDKAKRVVIKVGSSSITGSNESNLDQIVDFAVRLRSAGKQVVIVSSGAIATAAPLIGLTVKSEDLATSQALASIGQAKLMSRYERSLARHNLMPGQILLTVDNLDEEVTRANALRALERLIEIGVIPVINENDSVATNEIRFGDNDQLAARVSLLAQADLLVLLSDIDALYTRPPSEPGAVPIAIVESDDELVSIEISGTSTGYGTGGALTKLAAARLATSGGVTVLLTSAANVPKLDSADCTHTWFKPVSSRD</sequence>
<dbReference type="CDD" id="cd04242">
    <property type="entry name" value="AAK_G5K_ProB"/>
    <property type="match status" value="1"/>
</dbReference>
<dbReference type="InterPro" id="IPR001057">
    <property type="entry name" value="Glu/AcGlu_kinase"/>
</dbReference>
<dbReference type="GO" id="GO:0008652">
    <property type="term" value="P:amino acid biosynthetic process"/>
    <property type="evidence" value="ECO:0007669"/>
    <property type="project" value="UniProtKB-KW"/>
</dbReference>
<dbReference type="AlphaFoldDB" id="A0A6J6CFB1"/>
<dbReference type="Gene3D" id="3.40.1160.10">
    <property type="entry name" value="Acetylglutamate kinase-like"/>
    <property type="match status" value="1"/>
</dbReference>
<dbReference type="InterPro" id="IPR011529">
    <property type="entry name" value="Glu_5kinase"/>
</dbReference>
<dbReference type="InterPro" id="IPR041739">
    <property type="entry name" value="G5K_ProB"/>
</dbReference>
<dbReference type="PANTHER" id="PTHR43654">
    <property type="entry name" value="GLUTAMATE 5-KINASE"/>
    <property type="match status" value="1"/>
</dbReference>
<dbReference type="NCBIfam" id="TIGR01027">
    <property type="entry name" value="proB"/>
    <property type="match status" value="1"/>
</dbReference>
<evidence type="ECO:0000256" key="4">
    <source>
        <dbReference type="ARBA" id="ARBA00022679"/>
    </source>
</evidence>
<evidence type="ECO:0000256" key="6">
    <source>
        <dbReference type="ARBA" id="ARBA00022777"/>
    </source>
</evidence>
<dbReference type="PIRSF" id="PIRSF000729">
    <property type="entry name" value="GK"/>
    <property type="match status" value="1"/>
</dbReference>
<dbReference type="GO" id="GO:0005524">
    <property type="term" value="F:ATP binding"/>
    <property type="evidence" value="ECO:0007669"/>
    <property type="project" value="UniProtKB-KW"/>
</dbReference>
<dbReference type="GO" id="GO:0005829">
    <property type="term" value="C:cytosol"/>
    <property type="evidence" value="ECO:0007669"/>
    <property type="project" value="TreeGrafter"/>
</dbReference>
<keyword evidence="4" id="KW-0808">Transferase</keyword>
<dbReference type="EMBL" id="CAEZST010000018">
    <property type="protein sequence ID" value="CAB4549966.1"/>
    <property type="molecule type" value="Genomic_DNA"/>
</dbReference>
<evidence type="ECO:0000256" key="1">
    <source>
        <dbReference type="ARBA" id="ARBA00022490"/>
    </source>
</evidence>
<accession>A0A6J6CFB1</accession>
<protein>
    <submittedName>
        <fullName evidence="9">Unannotated protein</fullName>
    </submittedName>
</protein>
<evidence type="ECO:0000313" key="9">
    <source>
        <dbReference type="EMBL" id="CAB4549966.1"/>
    </source>
</evidence>
<keyword evidence="2" id="KW-0028">Amino-acid biosynthesis</keyword>
<name>A0A6J6CFB1_9ZZZZ</name>
<keyword evidence="1" id="KW-0963">Cytoplasm</keyword>
<dbReference type="InterPro" id="IPR001048">
    <property type="entry name" value="Asp/Glu/Uridylate_kinase"/>
</dbReference>
<dbReference type="SUPFAM" id="SSF53633">
    <property type="entry name" value="Carbamate kinase-like"/>
    <property type="match status" value="1"/>
</dbReference>
<dbReference type="InterPro" id="IPR036393">
    <property type="entry name" value="AceGlu_kinase-like_sf"/>
</dbReference>
<dbReference type="HAMAP" id="MF_00456">
    <property type="entry name" value="ProB"/>
    <property type="match status" value="1"/>
</dbReference>
<evidence type="ECO:0000256" key="3">
    <source>
        <dbReference type="ARBA" id="ARBA00022650"/>
    </source>
</evidence>
<evidence type="ECO:0000256" key="2">
    <source>
        <dbReference type="ARBA" id="ARBA00022605"/>
    </source>
</evidence>
<dbReference type="FunFam" id="3.40.1160.10:FF:000006">
    <property type="entry name" value="Glutamate 5-kinase"/>
    <property type="match status" value="1"/>
</dbReference>
<keyword evidence="7" id="KW-0067">ATP-binding</keyword>
<organism evidence="9">
    <name type="scientific">freshwater metagenome</name>
    <dbReference type="NCBI Taxonomy" id="449393"/>
    <lineage>
        <taxon>unclassified sequences</taxon>
        <taxon>metagenomes</taxon>
        <taxon>ecological metagenomes</taxon>
    </lineage>
</organism>
<proteinExistence type="inferred from homology"/>
<dbReference type="Pfam" id="PF00696">
    <property type="entry name" value="AA_kinase"/>
    <property type="match status" value="1"/>
</dbReference>
<gene>
    <name evidence="9" type="ORF">UFOPK1503_00969</name>
</gene>
<feature type="domain" description="Aspartate/glutamate/uridylate kinase" evidence="8">
    <location>
        <begin position="11"/>
        <end position="233"/>
    </location>
</feature>